<feature type="transmembrane region" description="Helical" evidence="1">
    <location>
        <begin position="12"/>
        <end position="32"/>
    </location>
</feature>
<dbReference type="Proteomes" id="UP000273443">
    <property type="component" value="Chromosome"/>
</dbReference>
<evidence type="ECO:0000313" key="7">
    <source>
        <dbReference type="EMBL" id="AZF73544.1"/>
    </source>
</evidence>
<protein>
    <submittedName>
        <fullName evidence="4">Uncharacterized protein</fullName>
    </submittedName>
</protein>
<evidence type="ECO:0000313" key="17">
    <source>
        <dbReference type="Proteomes" id="UP000275843"/>
    </source>
</evidence>
<dbReference type="EMBL" id="CP011056">
    <property type="protein sequence ID" value="AKA76521.1"/>
    <property type="molecule type" value="Genomic_DNA"/>
</dbReference>
<evidence type="ECO:0000313" key="2">
    <source>
        <dbReference type="EMBL" id="AKA73824.1"/>
    </source>
</evidence>
<sequence length="667" mass="76895">MGNVFGMDIRRFSVLFIAIIIILSFLASFTNLKVPQQNSSTVQIGSGGGSSEFYSYPGPKYIYNKTITLAPNIQDLAYVKGTYSDLPAPYYYLPNTSIPVLFNFSKPENNILNLLLDALSRNASIIAPGPYGALLSIASSAYVNIINYTNTTLQPFPLNKNDTENYSKWEIIIKYGKTLEAPNGFQSGWSYPPSDLISVNSPVYKIINETSVKTSVNVQYNEYTYLYNKYTHKQGNVTYVYEYYAMKVWGTAYLYANNQLINSQSFATTFYWYGGEYGPNYIYGTITVPPGVSKEVYGSYSIAVGAGYKHYQRTVNNTTYIYYIYYPTGPYSSTTGYQFNWYEYNVSIIVYIKVYNGTNPVTSINNQEYAGRDIKASAWYTVWSSLPQNYSVKILTYDTIQVGNYTITRMWNAGTTTIIPKVNMQRSGNVINYYLTFNVQSDLVQPPPWISQKMIYSKSAAISWFYLEQNASLAHALYSYIMNTINKSDLQFWKFEYFVLASQFVMYTYNTTYSVFNNLLELESFYENWSLVSANILNLSAWPKLQYFNYQIMFFNVSRIPQIYNNTIFMNITGNYEIYLVDIYNALYYGGFNKVPFGNIYYYFNPLNNETTYFYLNTTGQHIPFIHEPLYFESANYILNLFYAAFQYTASEKTEIISIWNGTVWVS</sequence>
<dbReference type="KEGG" id="ssol:SULB_1563"/>
<dbReference type="EMBL" id="CP033238">
    <property type="protein sequence ID" value="AZF76168.1"/>
    <property type="molecule type" value="Genomic_DNA"/>
</dbReference>
<evidence type="ECO:0000313" key="6">
    <source>
        <dbReference type="EMBL" id="AZF70924.1"/>
    </source>
</evidence>
<organism evidence="4 13">
    <name type="scientific">Saccharolobus solfataricus</name>
    <name type="common">Sulfolobus solfataricus</name>
    <dbReference type="NCBI Taxonomy" id="2287"/>
    <lineage>
        <taxon>Archaea</taxon>
        <taxon>Thermoproteota</taxon>
        <taxon>Thermoprotei</taxon>
        <taxon>Sulfolobales</taxon>
        <taxon>Sulfolobaceae</taxon>
        <taxon>Saccharolobus</taxon>
    </lineage>
</organism>
<dbReference type="Proteomes" id="UP000275843">
    <property type="component" value="Chromosome"/>
</dbReference>
<gene>
    <name evidence="4" type="ORF">SULA_1562</name>
    <name evidence="2" type="ORF">SULB_1563</name>
    <name evidence="3" type="ORF">SULC_1561</name>
    <name evidence="5" type="ORF">SULG_07815</name>
    <name evidence="6" type="ORF">SULH_07815</name>
    <name evidence="7" type="ORF">SULI_07815</name>
    <name evidence="8" type="ORF">SULM_07815</name>
    <name evidence="9" type="ORF">SULN_07815</name>
    <name evidence="10" type="ORF">SULO_07825</name>
</gene>
<evidence type="ECO:0000313" key="15">
    <source>
        <dbReference type="Proteomes" id="UP000273194"/>
    </source>
</evidence>
<keyword evidence="1" id="KW-0472">Membrane</keyword>
<evidence type="ECO:0000313" key="5">
    <source>
        <dbReference type="EMBL" id="AZF68304.1"/>
    </source>
</evidence>
<proteinExistence type="predicted"/>
<evidence type="ECO:0000313" key="12">
    <source>
        <dbReference type="Proteomes" id="UP000033085"/>
    </source>
</evidence>
<dbReference type="EMBL" id="CP033235">
    <property type="protein sequence ID" value="AZF68304.1"/>
    <property type="molecule type" value="Genomic_DNA"/>
</dbReference>
<dbReference type="Proteomes" id="UP000033106">
    <property type="component" value="Chromosome"/>
</dbReference>
<name>A0A0E3KCG1_SACSO</name>
<dbReference type="GeneID" id="38468181"/>
<dbReference type="EMBL" id="CP033236">
    <property type="protein sequence ID" value="AZF70924.1"/>
    <property type="molecule type" value="Genomic_DNA"/>
</dbReference>
<dbReference type="AlphaFoldDB" id="A0A0E3KCG1"/>
<evidence type="ECO:0000313" key="9">
    <source>
        <dbReference type="EMBL" id="AZF78778.1"/>
    </source>
</evidence>
<reference evidence="4" key="3">
    <citation type="submission" date="2018-10" db="EMBL/GenBank/DDBJ databases">
        <authorList>
            <person name="McCarthy S."/>
            <person name="Gradnigo J."/>
            <person name="Johnson T."/>
            <person name="Payne S."/>
            <person name="Lipzen A."/>
            <person name="Schackwitz W."/>
            <person name="Martin J."/>
            <person name="Moriyama E."/>
            <person name="Blum P."/>
        </authorList>
    </citation>
    <scope>NUCLEOTIDE SEQUENCE</scope>
    <source>
        <strain evidence="2">SARC-B</strain>
        <strain evidence="3">SARC-C</strain>
        <strain evidence="4">SULA</strain>
    </source>
</reference>
<dbReference type="Proteomes" id="UP000267993">
    <property type="component" value="Chromosome"/>
</dbReference>
<accession>A0A0E3KCG1</accession>
<keyword evidence="1" id="KW-0812">Transmembrane</keyword>
<dbReference type="KEGG" id="ssoa:SULA_1562"/>
<dbReference type="Proteomes" id="UP000278715">
    <property type="component" value="Chromosome"/>
</dbReference>
<reference evidence="14 15" key="2">
    <citation type="journal article" date="2018" name="Proc. Natl. Acad. Sci. U.S.A.">
        <title>Nonmutational mechanism of inheritance in the Archaeon Sulfolobus solfataricus.</title>
        <authorList>
            <person name="Payne S."/>
            <person name="McCarthy S."/>
            <person name="Johnson T."/>
            <person name="North E."/>
            <person name="Blum P."/>
        </authorList>
    </citation>
    <scope>NUCLEOTIDE SEQUENCE [LARGE SCALE GENOMIC DNA]</scope>
    <source>
        <strain evidence="6 14">SARC-H</strain>
        <strain evidence="7 17">SARC-I</strain>
        <strain evidence="9 18">SARC-N</strain>
        <strain evidence="10 19">SARC-O</strain>
        <strain evidence="5 15">SULG</strain>
        <strain evidence="8 16">SULM</strain>
    </source>
</reference>
<evidence type="ECO:0000313" key="14">
    <source>
        <dbReference type="Proteomes" id="UP000267993"/>
    </source>
</evidence>
<dbReference type="EMBL" id="CP033237">
    <property type="protein sequence ID" value="AZF73544.1"/>
    <property type="molecule type" value="Genomic_DNA"/>
</dbReference>
<evidence type="ECO:0000313" key="11">
    <source>
        <dbReference type="Proteomes" id="UP000033057"/>
    </source>
</evidence>
<keyword evidence="1" id="KW-1133">Transmembrane helix</keyword>
<dbReference type="EMBL" id="CP011055">
    <property type="protein sequence ID" value="AKA73824.1"/>
    <property type="molecule type" value="Genomic_DNA"/>
</dbReference>
<dbReference type="Proteomes" id="UP000273194">
    <property type="component" value="Chromosome"/>
</dbReference>
<dbReference type="EMBL" id="CP033240">
    <property type="protein sequence ID" value="AZF81382.1"/>
    <property type="molecule type" value="Genomic_DNA"/>
</dbReference>
<evidence type="ECO:0000313" key="8">
    <source>
        <dbReference type="EMBL" id="AZF76168.1"/>
    </source>
</evidence>
<evidence type="ECO:0000256" key="1">
    <source>
        <dbReference type="SAM" id="Phobius"/>
    </source>
</evidence>
<dbReference type="KEGG" id="ssof:SULC_1561"/>
<evidence type="ECO:0000313" key="19">
    <source>
        <dbReference type="Proteomes" id="UP000282269"/>
    </source>
</evidence>
<reference evidence="11 12" key="1">
    <citation type="journal article" date="2015" name="Genome Announc.">
        <title>Complete Genome Sequence of Sulfolobus solfataricus Strain 98/2 and Evolved Derivatives.</title>
        <authorList>
            <person name="McCarthy S."/>
            <person name="Gradnigo J."/>
            <person name="Johnson T."/>
            <person name="Payne S."/>
            <person name="Lipzen A."/>
            <person name="Martin J."/>
            <person name="Schackwitz W."/>
            <person name="Moriyama E."/>
            <person name="Blum P."/>
        </authorList>
    </citation>
    <scope>NUCLEOTIDE SEQUENCE [LARGE SCALE GENOMIC DNA]</scope>
    <source>
        <strain evidence="11">98/2 SULC</strain>
        <strain evidence="2">SARC-B</strain>
        <strain evidence="3">SARC-C</strain>
        <strain evidence="4 13">SULA</strain>
        <strain evidence="12">SULB</strain>
    </source>
</reference>
<dbReference type="RefSeq" id="WP_014511555.1">
    <property type="nucleotide sequence ID" value="NZ_CP011055.2"/>
</dbReference>
<evidence type="ECO:0000313" key="16">
    <source>
        <dbReference type="Proteomes" id="UP000273443"/>
    </source>
</evidence>
<dbReference type="EMBL" id="CP033239">
    <property type="protein sequence ID" value="AZF78778.1"/>
    <property type="molecule type" value="Genomic_DNA"/>
</dbReference>
<dbReference type="Proteomes" id="UP000033057">
    <property type="component" value="Chromosome"/>
</dbReference>
<evidence type="ECO:0000313" key="4">
    <source>
        <dbReference type="EMBL" id="AKA79214.1"/>
    </source>
</evidence>
<dbReference type="Proteomes" id="UP000033085">
    <property type="component" value="Chromosome"/>
</dbReference>
<evidence type="ECO:0000313" key="13">
    <source>
        <dbReference type="Proteomes" id="UP000033106"/>
    </source>
</evidence>
<evidence type="ECO:0000313" key="10">
    <source>
        <dbReference type="EMBL" id="AZF81382.1"/>
    </source>
</evidence>
<dbReference type="EMBL" id="CP011057">
    <property type="protein sequence ID" value="AKA79214.1"/>
    <property type="molecule type" value="Genomic_DNA"/>
</dbReference>
<dbReference type="Proteomes" id="UP000282269">
    <property type="component" value="Chromosome"/>
</dbReference>
<dbReference type="PATRIC" id="fig|2287.6.peg.1611"/>
<evidence type="ECO:0000313" key="18">
    <source>
        <dbReference type="Proteomes" id="UP000278715"/>
    </source>
</evidence>
<evidence type="ECO:0000313" key="3">
    <source>
        <dbReference type="EMBL" id="AKA76521.1"/>
    </source>
</evidence>